<name>A0A2T7NZU0_POMCA</name>
<dbReference type="EMBL" id="PZQS01000008">
    <property type="protein sequence ID" value="PVD26687.1"/>
    <property type="molecule type" value="Genomic_DNA"/>
</dbReference>
<accession>A0A2T7NZU0</accession>
<gene>
    <name evidence="1" type="ORF">C0Q70_14365</name>
</gene>
<evidence type="ECO:0000313" key="2">
    <source>
        <dbReference type="Proteomes" id="UP000245119"/>
    </source>
</evidence>
<dbReference type="AlphaFoldDB" id="A0A2T7NZU0"/>
<evidence type="ECO:0000313" key="1">
    <source>
        <dbReference type="EMBL" id="PVD26687.1"/>
    </source>
</evidence>
<protein>
    <submittedName>
        <fullName evidence="1">Uncharacterized protein</fullName>
    </submittedName>
</protein>
<proteinExistence type="predicted"/>
<organism evidence="1 2">
    <name type="scientific">Pomacea canaliculata</name>
    <name type="common">Golden apple snail</name>
    <dbReference type="NCBI Taxonomy" id="400727"/>
    <lineage>
        <taxon>Eukaryota</taxon>
        <taxon>Metazoa</taxon>
        <taxon>Spiralia</taxon>
        <taxon>Lophotrochozoa</taxon>
        <taxon>Mollusca</taxon>
        <taxon>Gastropoda</taxon>
        <taxon>Caenogastropoda</taxon>
        <taxon>Architaenioglossa</taxon>
        <taxon>Ampullarioidea</taxon>
        <taxon>Ampullariidae</taxon>
        <taxon>Pomacea</taxon>
    </lineage>
</organism>
<keyword evidence="2" id="KW-1185">Reference proteome</keyword>
<sequence>MFTTREAGIRVGTVPSRGAATRGVVPEFRAIAVLCSRESRGVVGQLRDIVVRVGDGYGHTPHAPHGTHALVMMMLSAGAAVGCQRGIAASMVFLYSCSSGDRMSVTENGVECACLGLRDIAVSPPKARALASTAAATLVVVVVVECKSTSRVPLRVSTPASLDLAEAI</sequence>
<comment type="caution">
    <text evidence="1">The sequence shown here is derived from an EMBL/GenBank/DDBJ whole genome shotgun (WGS) entry which is preliminary data.</text>
</comment>
<dbReference type="Proteomes" id="UP000245119">
    <property type="component" value="Linkage Group LG8"/>
</dbReference>
<reference evidence="1 2" key="1">
    <citation type="submission" date="2018-04" db="EMBL/GenBank/DDBJ databases">
        <title>The genome of golden apple snail Pomacea canaliculata provides insight into stress tolerance and invasive adaptation.</title>
        <authorList>
            <person name="Liu C."/>
            <person name="Liu B."/>
            <person name="Ren Y."/>
            <person name="Zhang Y."/>
            <person name="Wang H."/>
            <person name="Li S."/>
            <person name="Jiang F."/>
            <person name="Yin L."/>
            <person name="Zhang G."/>
            <person name="Qian W."/>
            <person name="Fan W."/>
        </authorList>
    </citation>
    <scope>NUCLEOTIDE SEQUENCE [LARGE SCALE GENOMIC DNA]</scope>
    <source>
        <strain evidence="1">SZHN2017</strain>
        <tissue evidence="1">Muscle</tissue>
    </source>
</reference>